<feature type="domain" description="Glycosyltransferase subfamily 4-like N-terminal" evidence="3">
    <location>
        <begin position="66"/>
        <end position="243"/>
    </location>
</feature>
<dbReference type="Proteomes" id="UP001312865">
    <property type="component" value="Unassembled WGS sequence"/>
</dbReference>
<dbReference type="InterPro" id="IPR028098">
    <property type="entry name" value="Glyco_trans_4-like_N"/>
</dbReference>
<feature type="domain" description="Glycosyl transferase family 1" evidence="2">
    <location>
        <begin position="252"/>
        <end position="406"/>
    </location>
</feature>
<evidence type="ECO:0000259" key="3">
    <source>
        <dbReference type="Pfam" id="PF13439"/>
    </source>
</evidence>
<keyword evidence="4" id="KW-0808">Transferase</keyword>
<sequence length="435" mass="49136">MSEKNNEQLEPLFIHPTLLSVMDRFYDVPTKSPIPSNLQSFGRKSSSILNKLNILYVTFLKYPNTGGLSNYITSLKSGCEKLGHHVDVLSPLQMSQAEFNNHIPFAAEQARSFMHNRYGVVHEKIVKNLSFLHVYTLFLERKQIDTYDVIHAQDLFALFILSSLNHRYKKPLLFTPHGLFTKSRLKFKKIQAGSLEELYFTEIEKQGLRAANEIIIIADAFRTPLASFDAKEEQMTTIHSGVEFNPLPKLQHKEKVIISCVARLSPRKGHEGLLHAFALLGEEASNVELWIIGDGVMKETLIKQVNDLQLSNVLFLGKRTDIAEILSHSDIYVLPTLNDNFPLALIEAMLSQQAIITTTCGGIPEMIQHERTGLLCEPGNVEELTNAIRYLLSNENARQTLGLAAKAYATDHFTSSVMATKMEKVYKSYIETINE</sequence>
<dbReference type="Gene3D" id="3.40.50.2000">
    <property type="entry name" value="Glycogen Phosphorylase B"/>
    <property type="match status" value="2"/>
</dbReference>
<dbReference type="EC" id="2.4.-.-" evidence="4"/>
<comment type="similarity">
    <text evidence="1">Belongs to the glycosyltransferase group 1 family. Glycosyltransferase 4 subfamily.</text>
</comment>
<dbReference type="GO" id="GO:0016757">
    <property type="term" value="F:glycosyltransferase activity"/>
    <property type="evidence" value="ECO:0007669"/>
    <property type="project" value="UniProtKB-KW"/>
</dbReference>
<name>A0ABU8HJF3_9BACI</name>
<accession>A0ABU8HJF3</accession>
<dbReference type="PANTHER" id="PTHR12526:SF627">
    <property type="entry name" value="D-RHAMNOSYLTRANSFERASE WBPZ"/>
    <property type="match status" value="1"/>
</dbReference>
<protein>
    <submittedName>
        <fullName evidence="4">Glycosyltransferase family 4 protein</fullName>
        <ecNumber evidence="4">2.4.-.-</ecNumber>
    </submittedName>
</protein>
<dbReference type="Pfam" id="PF13439">
    <property type="entry name" value="Glyco_transf_4"/>
    <property type="match status" value="1"/>
</dbReference>
<evidence type="ECO:0000259" key="2">
    <source>
        <dbReference type="Pfam" id="PF00534"/>
    </source>
</evidence>
<dbReference type="PANTHER" id="PTHR12526">
    <property type="entry name" value="GLYCOSYLTRANSFERASE"/>
    <property type="match status" value="1"/>
</dbReference>
<dbReference type="InterPro" id="IPR001296">
    <property type="entry name" value="Glyco_trans_1"/>
</dbReference>
<evidence type="ECO:0000256" key="1">
    <source>
        <dbReference type="ARBA" id="ARBA00009481"/>
    </source>
</evidence>
<dbReference type="SUPFAM" id="SSF53756">
    <property type="entry name" value="UDP-Glycosyltransferase/glycogen phosphorylase"/>
    <property type="match status" value="1"/>
</dbReference>
<gene>
    <name evidence="4" type="ORF">WAK64_19980</name>
</gene>
<evidence type="ECO:0000313" key="5">
    <source>
        <dbReference type="Proteomes" id="UP001312865"/>
    </source>
</evidence>
<organism evidence="4 5">
    <name type="scientific">Bacillus spongiae</name>
    <dbReference type="NCBI Taxonomy" id="2683610"/>
    <lineage>
        <taxon>Bacteria</taxon>
        <taxon>Bacillati</taxon>
        <taxon>Bacillota</taxon>
        <taxon>Bacilli</taxon>
        <taxon>Bacillales</taxon>
        <taxon>Bacillaceae</taxon>
        <taxon>Bacillus</taxon>
    </lineage>
</organism>
<reference evidence="4 5" key="1">
    <citation type="journal article" date="2018" name="J. Microbiol.">
        <title>Bacillus spongiae sp. nov., isolated from sponge of Jeju Island.</title>
        <authorList>
            <person name="Lee G.E."/>
            <person name="Im W.T."/>
            <person name="Park J.S."/>
        </authorList>
    </citation>
    <scope>NUCLEOTIDE SEQUENCE [LARGE SCALE GENOMIC DNA]</scope>
    <source>
        <strain evidence="4 5">135PIL107-10</strain>
    </source>
</reference>
<proteinExistence type="inferred from homology"/>
<dbReference type="CDD" id="cd03801">
    <property type="entry name" value="GT4_PimA-like"/>
    <property type="match status" value="1"/>
</dbReference>
<comment type="caution">
    <text evidence="4">The sequence shown here is derived from an EMBL/GenBank/DDBJ whole genome shotgun (WGS) entry which is preliminary data.</text>
</comment>
<keyword evidence="4" id="KW-0328">Glycosyltransferase</keyword>
<dbReference type="Pfam" id="PF00534">
    <property type="entry name" value="Glycos_transf_1"/>
    <property type="match status" value="1"/>
</dbReference>
<dbReference type="EMBL" id="JBBAXC010000023">
    <property type="protein sequence ID" value="MEI5909331.1"/>
    <property type="molecule type" value="Genomic_DNA"/>
</dbReference>
<dbReference type="RefSeq" id="WP_336588773.1">
    <property type="nucleotide sequence ID" value="NZ_JBBAXC010000023.1"/>
</dbReference>
<evidence type="ECO:0000313" key="4">
    <source>
        <dbReference type="EMBL" id="MEI5909331.1"/>
    </source>
</evidence>
<keyword evidence="5" id="KW-1185">Reference proteome</keyword>